<evidence type="ECO:0000313" key="4">
    <source>
        <dbReference type="EMBL" id="BDS07203.1"/>
    </source>
</evidence>
<dbReference type="GO" id="GO:0016717">
    <property type="term" value="F:oxidoreductase activity, acting on paired donors, with oxidation of a pair of donors resulting in the reduction of molecular oxygen to two molecules of water"/>
    <property type="evidence" value="ECO:0007669"/>
    <property type="project" value="TreeGrafter"/>
</dbReference>
<name>A0AAT9FML8_9BACT</name>
<dbReference type="InterPro" id="IPR005804">
    <property type="entry name" value="FA_desaturase_dom"/>
</dbReference>
<gene>
    <name evidence="4" type="ORF">NT6N_22430</name>
</gene>
<dbReference type="GO" id="GO:0016020">
    <property type="term" value="C:membrane"/>
    <property type="evidence" value="ECO:0007669"/>
    <property type="project" value="TreeGrafter"/>
</dbReference>
<organism evidence="4">
    <name type="scientific">Oceaniferula spumae</name>
    <dbReference type="NCBI Taxonomy" id="2979115"/>
    <lineage>
        <taxon>Bacteria</taxon>
        <taxon>Pseudomonadati</taxon>
        <taxon>Verrucomicrobiota</taxon>
        <taxon>Verrucomicrobiia</taxon>
        <taxon>Verrucomicrobiales</taxon>
        <taxon>Verrucomicrobiaceae</taxon>
        <taxon>Oceaniferula</taxon>
    </lineage>
</organism>
<proteinExistence type="predicted"/>
<dbReference type="Pfam" id="PF00487">
    <property type="entry name" value="FA_desaturase"/>
    <property type="match status" value="1"/>
</dbReference>
<feature type="transmembrane region" description="Helical" evidence="2">
    <location>
        <begin position="250"/>
        <end position="267"/>
    </location>
</feature>
<feature type="transmembrane region" description="Helical" evidence="2">
    <location>
        <begin position="193"/>
        <end position="212"/>
    </location>
</feature>
<evidence type="ECO:0000256" key="2">
    <source>
        <dbReference type="SAM" id="Phobius"/>
    </source>
</evidence>
<feature type="transmembrane region" description="Helical" evidence="2">
    <location>
        <begin position="224"/>
        <end position="244"/>
    </location>
</feature>
<feature type="transmembrane region" description="Helical" evidence="2">
    <location>
        <begin position="65"/>
        <end position="83"/>
    </location>
</feature>
<dbReference type="KEGG" id="osu:NT6N_22430"/>
<feature type="transmembrane region" description="Helical" evidence="2">
    <location>
        <begin position="129"/>
        <end position="145"/>
    </location>
</feature>
<protein>
    <submittedName>
        <fullName evidence="4">Fatty acid desaturase</fullName>
    </submittedName>
</protein>
<keyword evidence="2" id="KW-1133">Transmembrane helix</keyword>
<dbReference type="GO" id="GO:0006629">
    <property type="term" value="P:lipid metabolic process"/>
    <property type="evidence" value="ECO:0007669"/>
    <property type="project" value="InterPro"/>
</dbReference>
<evidence type="ECO:0000259" key="3">
    <source>
        <dbReference type="Pfam" id="PF00487"/>
    </source>
</evidence>
<reference evidence="4" key="1">
    <citation type="submission" date="2024-07" db="EMBL/GenBank/DDBJ databases">
        <title>Complete genome sequence of Verrucomicrobiaceae bacterium NT6N.</title>
        <authorList>
            <person name="Huang C."/>
            <person name="Takami H."/>
            <person name="Hamasaki K."/>
        </authorList>
    </citation>
    <scope>NUCLEOTIDE SEQUENCE</scope>
    <source>
        <strain evidence="4">NT6N</strain>
    </source>
</reference>
<dbReference type="CDD" id="cd03507">
    <property type="entry name" value="Delta12-FADS-like"/>
    <property type="match status" value="1"/>
</dbReference>
<dbReference type="PANTHER" id="PTHR19353">
    <property type="entry name" value="FATTY ACID DESATURASE 2"/>
    <property type="match status" value="1"/>
</dbReference>
<feature type="domain" description="Fatty acid desaturase" evidence="3">
    <location>
        <begin position="90"/>
        <end position="329"/>
    </location>
</feature>
<feature type="compositionally biased region" description="Polar residues" evidence="1">
    <location>
        <begin position="10"/>
        <end position="19"/>
    </location>
</feature>
<dbReference type="EMBL" id="AP026866">
    <property type="protein sequence ID" value="BDS07203.1"/>
    <property type="molecule type" value="Genomic_DNA"/>
</dbReference>
<dbReference type="AlphaFoldDB" id="A0AAT9FML8"/>
<sequence>MALENINPIGEQTPNSSEGESSEDPVEKKTRKTPGQLADKARQRKEITRWKAIVAEFQKSSRWRANWQIFNTVGLYALLWYMMFLSLSVSWWLTVPIAIVAGGLLVRVFIIFHDCGHGSFFKSRKANDAWGFITGALTFTAYFHWRWEHATHHATTGNLERRGMGDVPTLTVDEYLASSRWGKFKYQMTRNPFILFTITPLVMFVVVQRFAFKSAKRREKISVWMMNIAIVGLAWGLISIFGFIPWLICQLITIGIASSAGFWLFYVQHQFEDAYWENTDSWEYTDAAMKGSSYYKLPKILQWFSGNIGFHHVHHLSSRIPNYNLERCHYSDPMFTAVQPMTLWDSFRCLNVRLWDEKAKKLISFGQLKRQMQQADSGDRAKSKAA</sequence>
<keyword evidence="2" id="KW-0472">Membrane</keyword>
<feature type="transmembrane region" description="Helical" evidence="2">
    <location>
        <begin position="89"/>
        <end position="109"/>
    </location>
</feature>
<dbReference type="PANTHER" id="PTHR19353:SF73">
    <property type="entry name" value="FATTY ACID DESATURASE"/>
    <property type="match status" value="1"/>
</dbReference>
<accession>A0AAT9FML8</accession>
<feature type="region of interest" description="Disordered" evidence="1">
    <location>
        <begin position="1"/>
        <end position="43"/>
    </location>
</feature>
<keyword evidence="2" id="KW-0812">Transmembrane</keyword>
<dbReference type="InterPro" id="IPR012171">
    <property type="entry name" value="Fatty_acid_desaturase"/>
</dbReference>
<evidence type="ECO:0000256" key="1">
    <source>
        <dbReference type="SAM" id="MobiDB-lite"/>
    </source>
</evidence>